<dbReference type="PRINTS" id="PR00040">
    <property type="entry name" value="HTHMERR"/>
</dbReference>
<sequence>MRGMTVNDAAGEVGFTLAELEKVAEVPARTIRYYQSEGLLPRPVRKGGQAVYGSAHLERLRSIAALQARGLRLQTIRTVLGDSGESQSSVVDLLGPAIAGAAWLATSSRELDEGELADLLGEAYPDQVPALVSTGYLERRTTADGRKVWFCESVPQLRGALEMYSIGSDFELSAWSADAMRESMRELCERYVVRWISERGHLYAGTIEDLETNLERIRAVAWQSAAHVMAEEIGRAIAHADEIRERMEAGEFTADGG</sequence>
<accession>K6WX57</accession>
<dbReference type="Pfam" id="PF13411">
    <property type="entry name" value="MerR_1"/>
    <property type="match status" value="1"/>
</dbReference>
<dbReference type="EMBL" id="BAHC01000125">
    <property type="protein sequence ID" value="GAB91144.1"/>
    <property type="molecule type" value="Genomic_DNA"/>
</dbReference>
<dbReference type="AlphaFoldDB" id="K6WX57"/>
<name>K6WX57_9ACTN</name>
<dbReference type="GO" id="GO:0003700">
    <property type="term" value="F:DNA-binding transcription factor activity"/>
    <property type="evidence" value="ECO:0007669"/>
    <property type="project" value="InterPro"/>
</dbReference>
<evidence type="ECO:0000313" key="3">
    <source>
        <dbReference type="EMBL" id="GAB91144.1"/>
    </source>
</evidence>
<feature type="domain" description="HTH merR-type" evidence="2">
    <location>
        <begin position="14"/>
        <end position="82"/>
    </location>
</feature>
<gene>
    <name evidence="3" type="ORF">GORHZ_125_00270</name>
</gene>
<dbReference type="STRING" id="1108045.GORHZ_125_00270"/>
<keyword evidence="1" id="KW-0238">DNA-binding</keyword>
<dbReference type="InterPro" id="IPR047057">
    <property type="entry name" value="MerR_fam"/>
</dbReference>
<evidence type="ECO:0000313" key="4">
    <source>
        <dbReference type="Proteomes" id="UP000008363"/>
    </source>
</evidence>
<comment type="caution">
    <text evidence="3">The sequence shown here is derived from an EMBL/GenBank/DDBJ whole genome shotgun (WGS) entry which is preliminary data.</text>
</comment>
<dbReference type="Gene3D" id="1.10.1660.10">
    <property type="match status" value="1"/>
</dbReference>
<dbReference type="PANTHER" id="PTHR30204:SF93">
    <property type="entry name" value="HTH MERR-TYPE DOMAIN-CONTAINING PROTEIN"/>
    <property type="match status" value="1"/>
</dbReference>
<dbReference type="PANTHER" id="PTHR30204">
    <property type="entry name" value="REDOX-CYCLING DRUG-SENSING TRANSCRIPTIONAL ACTIVATOR SOXR"/>
    <property type="match status" value="1"/>
</dbReference>
<reference evidence="3 4" key="1">
    <citation type="submission" date="2012-08" db="EMBL/GenBank/DDBJ databases">
        <title>Whole genome shotgun sequence of Gordonia rhizosphera NBRC 16068.</title>
        <authorList>
            <person name="Takarada H."/>
            <person name="Isaki S."/>
            <person name="Hosoyama A."/>
            <person name="Tsuchikane K."/>
            <person name="Katsumata H."/>
            <person name="Baba S."/>
            <person name="Ohji S."/>
            <person name="Yamazaki S."/>
            <person name="Fujita N."/>
        </authorList>
    </citation>
    <scope>NUCLEOTIDE SEQUENCE [LARGE SCALE GENOMIC DNA]</scope>
    <source>
        <strain evidence="3 4">NBRC 16068</strain>
    </source>
</reference>
<dbReference type="RefSeq" id="WP_006334426.1">
    <property type="nucleotide sequence ID" value="NZ_BAHC01000125.1"/>
</dbReference>
<evidence type="ECO:0000256" key="1">
    <source>
        <dbReference type="ARBA" id="ARBA00023125"/>
    </source>
</evidence>
<dbReference type="SUPFAM" id="SSF46955">
    <property type="entry name" value="Putative DNA-binding domain"/>
    <property type="match status" value="1"/>
</dbReference>
<evidence type="ECO:0000259" key="2">
    <source>
        <dbReference type="PROSITE" id="PS50937"/>
    </source>
</evidence>
<dbReference type="PROSITE" id="PS50937">
    <property type="entry name" value="HTH_MERR_2"/>
    <property type="match status" value="1"/>
</dbReference>
<organism evidence="3 4">
    <name type="scientific">Gordonia rhizosphera NBRC 16068</name>
    <dbReference type="NCBI Taxonomy" id="1108045"/>
    <lineage>
        <taxon>Bacteria</taxon>
        <taxon>Bacillati</taxon>
        <taxon>Actinomycetota</taxon>
        <taxon>Actinomycetes</taxon>
        <taxon>Mycobacteriales</taxon>
        <taxon>Gordoniaceae</taxon>
        <taxon>Gordonia</taxon>
    </lineage>
</organism>
<dbReference type="SMART" id="SM00422">
    <property type="entry name" value="HTH_MERR"/>
    <property type="match status" value="1"/>
</dbReference>
<protein>
    <submittedName>
        <fullName evidence="3">Putative MerR family transcriptional regulator</fullName>
    </submittedName>
</protein>
<proteinExistence type="predicted"/>
<dbReference type="InterPro" id="IPR000551">
    <property type="entry name" value="MerR-type_HTH_dom"/>
</dbReference>
<keyword evidence="4" id="KW-1185">Reference proteome</keyword>
<dbReference type="CDD" id="cd00592">
    <property type="entry name" value="HTH_MerR-like"/>
    <property type="match status" value="1"/>
</dbReference>
<dbReference type="Proteomes" id="UP000008363">
    <property type="component" value="Unassembled WGS sequence"/>
</dbReference>
<dbReference type="eggNOG" id="COG0789">
    <property type="taxonomic scope" value="Bacteria"/>
</dbReference>
<dbReference type="InterPro" id="IPR009061">
    <property type="entry name" value="DNA-bd_dom_put_sf"/>
</dbReference>
<dbReference type="GO" id="GO:0003677">
    <property type="term" value="F:DNA binding"/>
    <property type="evidence" value="ECO:0007669"/>
    <property type="project" value="UniProtKB-KW"/>
</dbReference>